<dbReference type="AlphaFoldDB" id="A0A3S1E2T2"/>
<dbReference type="GO" id="GO:0030313">
    <property type="term" value="C:cell envelope"/>
    <property type="evidence" value="ECO:0007669"/>
    <property type="project" value="UniProtKB-SubCell"/>
</dbReference>
<feature type="domain" description="Periplasmic binding protein" evidence="4">
    <location>
        <begin position="43"/>
        <end position="303"/>
    </location>
</feature>
<gene>
    <name evidence="5" type="ORF">EJP77_05970</name>
</gene>
<dbReference type="Proteomes" id="UP000272464">
    <property type="component" value="Unassembled WGS sequence"/>
</dbReference>
<dbReference type="SUPFAM" id="SSF53822">
    <property type="entry name" value="Periplasmic binding protein-like I"/>
    <property type="match status" value="1"/>
</dbReference>
<dbReference type="InterPro" id="IPR025997">
    <property type="entry name" value="SBP_2_dom"/>
</dbReference>
<dbReference type="CDD" id="cd06309">
    <property type="entry name" value="PBP1_galactofuranose_YtfQ-like"/>
    <property type="match status" value="1"/>
</dbReference>
<comment type="similarity">
    <text evidence="2">Belongs to the bacterial solute-binding protein 2 family.</text>
</comment>
<evidence type="ECO:0000313" key="6">
    <source>
        <dbReference type="Proteomes" id="UP000272464"/>
    </source>
</evidence>
<dbReference type="GO" id="GO:0030246">
    <property type="term" value="F:carbohydrate binding"/>
    <property type="evidence" value="ECO:0007669"/>
    <property type="project" value="UniProtKB-ARBA"/>
</dbReference>
<evidence type="ECO:0000313" key="5">
    <source>
        <dbReference type="EMBL" id="RUT36648.1"/>
    </source>
</evidence>
<proteinExistence type="inferred from homology"/>
<reference evidence="5 6" key="1">
    <citation type="submission" date="2018-12" db="EMBL/GenBank/DDBJ databases">
        <authorList>
            <person name="Sun L."/>
            <person name="Chen Z."/>
        </authorList>
    </citation>
    <scope>NUCLEOTIDE SEQUENCE [LARGE SCALE GENOMIC DNA]</scope>
    <source>
        <strain evidence="5 6">3-5-3</strain>
    </source>
</reference>
<name>A0A3S1E2T2_9BACL</name>
<evidence type="ECO:0000256" key="3">
    <source>
        <dbReference type="ARBA" id="ARBA00022729"/>
    </source>
</evidence>
<keyword evidence="6" id="KW-1185">Reference proteome</keyword>
<evidence type="ECO:0000256" key="2">
    <source>
        <dbReference type="ARBA" id="ARBA00007639"/>
    </source>
</evidence>
<comment type="caution">
    <text evidence="5">The sequence shown here is derived from an EMBL/GenBank/DDBJ whole genome shotgun (WGS) entry which is preliminary data.</text>
</comment>
<dbReference type="Gene3D" id="3.40.50.2300">
    <property type="match status" value="2"/>
</dbReference>
<accession>A0A3S1E2T2</accession>
<comment type="subcellular location">
    <subcellularLocation>
        <location evidence="1">Cell envelope</location>
    </subcellularLocation>
</comment>
<dbReference type="OrthoDB" id="9814427at2"/>
<dbReference type="PANTHER" id="PTHR46847">
    <property type="entry name" value="D-ALLOSE-BINDING PERIPLASMIC PROTEIN-RELATED"/>
    <property type="match status" value="1"/>
</dbReference>
<dbReference type="PANTHER" id="PTHR46847:SF3">
    <property type="entry name" value="GALACTOFURANOSE-BINDING PROTEIN YTFQ"/>
    <property type="match status" value="1"/>
</dbReference>
<evidence type="ECO:0000259" key="4">
    <source>
        <dbReference type="Pfam" id="PF13407"/>
    </source>
</evidence>
<keyword evidence="3" id="KW-0732">Signal</keyword>
<evidence type="ECO:0000256" key="1">
    <source>
        <dbReference type="ARBA" id="ARBA00004196"/>
    </source>
</evidence>
<sequence>MFISGCRSEQDAEVATQEATVLPALNEQETIDLPPDTGRPLVIGFSQVGSESAWRAANTKSIKEAAKQANVELLFEDAQQKQENQIRAIRSFISRKVDVIGFSPVVESGWGEVLKEAKDAGIPVIITDRSVEVADSSLYITLIGSNFKEEGRKAGKYVLDKMRLVRGPIHIAEIQGTLNSAPAIDRKKGFEEVIRGNHAMNIVASDTGDFTRESGKAIMTRYLQKYGRDIQVLYSHNDDMAFGAIEAIEEAGLRPGKDIVIVSVDGGREAFQAMLLGKLNCTVECNPLLGPQLIQAAKEVVAGHTLPKRIVTREGVFTKGTAAREIENRKY</sequence>
<protein>
    <submittedName>
        <fullName evidence="5">ABC transporter substrate-binding protein</fullName>
    </submittedName>
</protein>
<dbReference type="InterPro" id="IPR028082">
    <property type="entry name" value="Peripla_BP_I"/>
</dbReference>
<dbReference type="EMBL" id="RZNX01000001">
    <property type="protein sequence ID" value="RUT36648.1"/>
    <property type="molecule type" value="Genomic_DNA"/>
</dbReference>
<dbReference type="Pfam" id="PF13407">
    <property type="entry name" value="Peripla_BP_4"/>
    <property type="match status" value="1"/>
</dbReference>
<organism evidence="5 6">
    <name type="scientific">Paenibacillus zeisoli</name>
    <dbReference type="NCBI Taxonomy" id="2496267"/>
    <lineage>
        <taxon>Bacteria</taxon>
        <taxon>Bacillati</taxon>
        <taxon>Bacillota</taxon>
        <taxon>Bacilli</taxon>
        <taxon>Bacillales</taxon>
        <taxon>Paenibacillaceae</taxon>
        <taxon>Paenibacillus</taxon>
    </lineage>
</organism>